<reference evidence="8" key="1">
    <citation type="journal article" date="2014" name="Front. Microbiol.">
        <title>High frequency of phylogenetically diverse reductive dehalogenase-homologous genes in deep subseafloor sedimentary metagenomes.</title>
        <authorList>
            <person name="Kawai M."/>
            <person name="Futagami T."/>
            <person name="Toyoda A."/>
            <person name="Takaki Y."/>
            <person name="Nishi S."/>
            <person name="Hori S."/>
            <person name="Arai W."/>
            <person name="Tsubouchi T."/>
            <person name="Morono Y."/>
            <person name="Uchiyama I."/>
            <person name="Ito T."/>
            <person name="Fujiyama A."/>
            <person name="Inagaki F."/>
            <person name="Takami H."/>
        </authorList>
    </citation>
    <scope>NUCLEOTIDE SEQUENCE</scope>
    <source>
        <strain evidence="8">Expedition CK06-06</strain>
    </source>
</reference>
<dbReference type="Pfam" id="PF02938">
    <property type="entry name" value="GAD"/>
    <property type="match status" value="1"/>
</dbReference>
<protein>
    <recommendedName>
        <fullName evidence="7">Aminoacyl-transfer RNA synthetases class-II family profile domain-containing protein</fullName>
    </recommendedName>
</protein>
<dbReference type="InterPro" id="IPR004364">
    <property type="entry name" value="Aa-tRNA-synt_II"/>
</dbReference>
<dbReference type="PRINTS" id="PR01042">
    <property type="entry name" value="TRNASYNTHASP"/>
</dbReference>
<dbReference type="Gene3D" id="3.30.1360.30">
    <property type="entry name" value="GAD-like domain"/>
    <property type="match status" value="1"/>
</dbReference>
<evidence type="ECO:0000256" key="6">
    <source>
        <dbReference type="ARBA" id="ARBA00023146"/>
    </source>
</evidence>
<evidence type="ECO:0000313" key="8">
    <source>
        <dbReference type="EMBL" id="GAH03278.1"/>
    </source>
</evidence>
<dbReference type="GO" id="GO:0004815">
    <property type="term" value="F:aspartate-tRNA ligase activity"/>
    <property type="evidence" value="ECO:0007669"/>
    <property type="project" value="TreeGrafter"/>
</dbReference>
<comment type="similarity">
    <text evidence="1">Belongs to the class-II aminoacyl-tRNA synthetase family. Type 1 subfamily.</text>
</comment>
<evidence type="ECO:0000259" key="7">
    <source>
        <dbReference type="PROSITE" id="PS50862"/>
    </source>
</evidence>
<organism evidence="8">
    <name type="scientific">marine sediment metagenome</name>
    <dbReference type="NCBI Taxonomy" id="412755"/>
    <lineage>
        <taxon>unclassified sequences</taxon>
        <taxon>metagenomes</taxon>
        <taxon>ecological metagenomes</taxon>
    </lineage>
</organism>
<keyword evidence="2" id="KW-0436">Ligase</keyword>
<dbReference type="InterPro" id="IPR045864">
    <property type="entry name" value="aa-tRNA-synth_II/BPL/LPL"/>
</dbReference>
<dbReference type="Pfam" id="PF00152">
    <property type="entry name" value="tRNA-synt_2"/>
    <property type="match status" value="1"/>
</dbReference>
<evidence type="ECO:0000256" key="4">
    <source>
        <dbReference type="ARBA" id="ARBA00022840"/>
    </source>
</evidence>
<dbReference type="PANTHER" id="PTHR22594">
    <property type="entry name" value="ASPARTYL/LYSYL-TRNA SYNTHETASE"/>
    <property type="match status" value="1"/>
</dbReference>
<proteinExistence type="inferred from homology"/>
<dbReference type="GO" id="GO:0006422">
    <property type="term" value="P:aspartyl-tRNA aminoacylation"/>
    <property type="evidence" value="ECO:0007669"/>
    <property type="project" value="TreeGrafter"/>
</dbReference>
<dbReference type="PANTHER" id="PTHR22594:SF5">
    <property type="entry name" value="ASPARTATE--TRNA LIGASE, MITOCHONDRIAL"/>
    <property type="match status" value="1"/>
</dbReference>
<keyword evidence="4" id="KW-0067">ATP-binding</keyword>
<dbReference type="InterPro" id="IPR002312">
    <property type="entry name" value="Asp/Asn-tRNA-synth_IIb"/>
</dbReference>
<accession>X1E3N7</accession>
<dbReference type="EMBL" id="BART01021701">
    <property type="protein sequence ID" value="GAH03278.1"/>
    <property type="molecule type" value="Genomic_DNA"/>
</dbReference>
<keyword evidence="6" id="KW-0030">Aminoacyl-tRNA synthetase</keyword>
<dbReference type="SUPFAM" id="SSF55681">
    <property type="entry name" value="Class II aaRS and biotin synthetases"/>
    <property type="match status" value="1"/>
</dbReference>
<evidence type="ECO:0000256" key="3">
    <source>
        <dbReference type="ARBA" id="ARBA00022741"/>
    </source>
</evidence>
<name>X1E3N7_9ZZZZ</name>
<comment type="caution">
    <text evidence="8">The sequence shown here is derived from an EMBL/GenBank/DDBJ whole genome shotgun (WGS) entry which is preliminary data.</text>
</comment>
<sequence>AGFEKYYQIVKCFRDEDLRADRAPEFTQLDMEMSFADRDNIFNLVEEMFAYIFDKLFNIKIKIPFIKMDYQEAISRYGTDKPDLRFGMEIINLTEIFQKSSFKVFGEVIQNEGEICAIKVESDEEFSRKKIDDLQLFITSFGAKGISYIKIKEGKDFQSSIAKFLSPEEIEKVKLKTNANPGDFILIVAEQEKVVYEALGNLRLKLANDLNFINHDKKEFNFLWVTNFPLLEYNPEEKRYEAVHHPFTAPLDEDIRLLDTNPLKVRSKAYDLVLNGNEIGGGSIRIHNTD</sequence>
<dbReference type="GO" id="GO:0005524">
    <property type="term" value="F:ATP binding"/>
    <property type="evidence" value="ECO:0007669"/>
    <property type="project" value="UniProtKB-KW"/>
</dbReference>
<dbReference type="PROSITE" id="PS50862">
    <property type="entry name" value="AA_TRNA_LIGASE_II"/>
    <property type="match status" value="1"/>
</dbReference>
<dbReference type="InterPro" id="IPR004115">
    <property type="entry name" value="GAD-like_sf"/>
</dbReference>
<feature type="domain" description="Aminoacyl-transfer RNA synthetases class-II family profile" evidence="7">
    <location>
        <begin position="1"/>
        <end position="290"/>
    </location>
</feature>
<evidence type="ECO:0000256" key="2">
    <source>
        <dbReference type="ARBA" id="ARBA00022598"/>
    </source>
</evidence>
<feature type="non-terminal residue" evidence="8">
    <location>
        <position position="1"/>
    </location>
</feature>
<evidence type="ECO:0000256" key="1">
    <source>
        <dbReference type="ARBA" id="ARBA00006303"/>
    </source>
</evidence>
<gene>
    <name evidence="8" type="ORF">S01H4_39941</name>
</gene>
<keyword evidence="5" id="KW-0648">Protein biosynthesis</keyword>
<dbReference type="AlphaFoldDB" id="X1E3N7"/>
<dbReference type="Gene3D" id="3.30.930.10">
    <property type="entry name" value="Bira Bifunctional Protein, Domain 2"/>
    <property type="match status" value="1"/>
</dbReference>
<dbReference type="InterPro" id="IPR006195">
    <property type="entry name" value="aa-tRNA-synth_II"/>
</dbReference>
<dbReference type="SUPFAM" id="SSF55261">
    <property type="entry name" value="GAD domain-like"/>
    <property type="match status" value="1"/>
</dbReference>
<keyword evidence="3" id="KW-0547">Nucleotide-binding</keyword>
<dbReference type="GO" id="GO:0005737">
    <property type="term" value="C:cytoplasm"/>
    <property type="evidence" value="ECO:0007669"/>
    <property type="project" value="InterPro"/>
</dbReference>
<dbReference type="InterPro" id="IPR029351">
    <property type="entry name" value="GAD_dom"/>
</dbReference>
<evidence type="ECO:0000256" key="5">
    <source>
        <dbReference type="ARBA" id="ARBA00022917"/>
    </source>
</evidence>
<feature type="non-terminal residue" evidence="8">
    <location>
        <position position="290"/>
    </location>
</feature>